<reference evidence="2" key="1">
    <citation type="journal article" date="2015" name="Nature">
        <title>Complex archaea that bridge the gap between prokaryotes and eukaryotes.</title>
        <authorList>
            <person name="Spang A."/>
            <person name="Saw J.H."/>
            <person name="Jorgensen S.L."/>
            <person name="Zaremba-Niedzwiedzka K."/>
            <person name="Martijn J."/>
            <person name="Lind A.E."/>
            <person name="van Eijk R."/>
            <person name="Schleper C."/>
            <person name="Guy L."/>
            <person name="Ettema T.J."/>
        </authorList>
    </citation>
    <scope>NUCLEOTIDE SEQUENCE</scope>
</reference>
<protein>
    <recommendedName>
        <fullName evidence="3">D-aminoacyl-tRNA deacylase</fullName>
    </recommendedName>
</protein>
<accession>A0A0F9NSG0</accession>
<sequence>MKGLVQRVSEASVEVDGREISRIGAGILVLLGVEQGDGQNEAKELCRKILTYRIFCDETGRLNRSLLDTGGALLVVPQFTLVADTSSGTRPGFSRAGRPEVAKKIYAEFLGFARTEMGAGNVKEGCFGADMRVSLINDGPVTFMLSTGGHALNG</sequence>
<comment type="caution">
    <text evidence="2">The sequence shown here is derived from an EMBL/GenBank/DDBJ whole genome shotgun (WGS) entry which is preliminary data.</text>
</comment>
<evidence type="ECO:0000313" key="2">
    <source>
        <dbReference type="EMBL" id="KKN22435.1"/>
    </source>
</evidence>
<name>A0A0F9NSG0_9ZZZZ</name>
<dbReference type="GO" id="GO:0051500">
    <property type="term" value="F:D-tyrosyl-tRNA(Tyr) deacylase activity"/>
    <property type="evidence" value="ECO:0007669"/>
    <property type="project" value="TreeGrafter"/>
</dbReference>
<dbReference type="InterPro" id="IPR023509">
    <property type="entry name" value="DTD-like_sf"/>
</dbReference>
<dbReference type="EMBL" id="LAZR01003062">
    <property type="protein sequence ID" value="KKN22435.1"/>
    <property type="molecule type" value="Genomic_DNA"/>
</dbReference>
<dbReference type="NCBIfam" id="TIGR00256">
    <property type="entry name" value="D-aminoacyl-tRNA deacylase"/>
    <property type="match status" value="1"/>
</dbReference>
<dbReference type="AlphaFoldDB" id="A0A0F9NSG0"/>
<dbReference type="Pfam" id="PF02580">
    <property type="entry name" value="Tyr_Deacylase"/>
    <property type="match status" value="1"/>
</dbReference>
<dbReference type="PANTHER" id="PTHR10472">
    <property type="entry name" value="D-TYROSYL-TRNA TYR DEACYLASE"/>
    <property type="match status" value="1"/>
</dbReference>
<proteinExistence type="inferred from homology"/>
<dbReference type="FunFam" id="3.50.80.10:FF:000001">
    <property type="entry name" value="D-aminoacyl-tRNA deacylase"/>
    <property type="match status" value="1"/>
</dbReference>
<dbReference type="SUPFAM" id="SSF69500">
    <property type="entry name" value="DTD-like"/>
    <property type="match status" value="1"/>
</dbReference>
<dbReference type="GO" id="GO:0005737">
    <property type="term" value="C:cytoplasm"/>
    <property type="evidence" value="ECO:0007669"/>
    <property type="project" value="InterPro"/>
</dbReference>
<dbReference type="Gene3D" id="3.50.80.10">
    <property type="entry name" value="D-tyrosyl-tRNA(Tyr) deacylase"/>
    <property type="match status" value="1"/>
</dbReference>
<gene>
    <name evidence="2" type="ORF">LCGC14_0915260</name>
</gene>
<organism evidence="2">
    <name type="scientific">marine sediment metagenome</name>
    <dbReference type="NCBI Taxonomy" id="412755"/>
    <lineage>
        <taxon>unclassified sequences</taxon>
        <taxon>metagenomes</taxon>
        <taxon>ecological metagenomes</taxon>
    </lineage>
</organism>
<dbReference type="HAMAP" id="MF_00518">
    <property type="entry name" value="Deacylase_Dtd"/>
    <property type="match status" value="1"/>
</dbReference>
<dbReference type="PANTHER" id="PTHR10472:SF5">
    <property type="entry name" value="D-AMINOACYL-TRNA DEACYLASE 1"/>
    <property type="match status" value="1"/>
</dbReference>
<evidence type="ECO:0000256" key="1">
    <source>
        <dbReference type="ARBA" id="ARBA00009673"/>
    </source>
</evidence>
<evidence type="ECO:0008006" key="3">
    <source>
        <dbReference type="Google" id="ProtNLM"/>
    </source>
</evidence>
<dbReference type="InterPro" id="IPR003732">
    <property type="entry name" value="Daa-tRNA_deacyls_DTD"/>
</dbReference>
<comment type="similarity">
    <text evidence="1">Belongs to the DTD family.</text>
</comment>